<keyword evidence="8" id="KW-1133">Transmembrane helix</keyword>
<keyword evidence="5" id="KW-0804">Transcription</keyword>
<dbReference type="PANTHER" id="PTHR47540">
    <property type="entry name" value="THIAMINE REPRESSIBLE GENES REGULATORY PROTEIN THI5"/>
    <property type="match status" value="1"/>
</dbReference>
<evidence type="ECO:0000256" key="5">
    <source>
        <dbReference type="ARBA" id="ARBA00023163"/>
    </source>
</evidence>
<dbReference type="EMBL" id="JAVRRA010024693">
    <property type="protein sequence ID" value="KAK5130569.1"/>
    <property type="molecule type" value="Genomic_DNA"/>
</dbReference>
<sequence>MSASYSYICAAVAASLRIGLHMSVASQGLDSIERETRTRTFSVLNIMETYVTTALGLPKTLRDVNSDQLLPSDVDSTTSKSPFSSPIDDPTSPTAVTQAHARLIMIMAKAVQSIHPTNRPDYRQNGFYGVKYFHITEAEAELETWFRQLPQVPNVDQAEDGTIVRSQLLLRLAYGHVQMILYRPFLHHVVRDVPGSVFHFRSYACGSACVKAAMQVIWIAEALDVRGFLSEAYWFTVLILSAATTSLLVFILGNKGDPTIKETVQAVTRAKNILARLAARSPTARRCLASLKGLDDVTDRSNGDSTFAFDHAATASSSQPFQPSPDENTWQLPLATTSSELMTEGHLYQQAEQDSHTPHLQAMVHPEFQPYLDPV</sequence>
<keyword evidence="8" id="KW-0812">Transmembrane</keyword>
<keyword evidence="3" id="KW-0805">Transcription regulation</keyword>
<feature type="compositionally biased region" description="Polar residues" evidence="7">
    <location>
        <begin position="68"/>
        <end position="84"/>
    </location>
</feature>
<keyword evidence="8" id="KW-0472">Membrane</keyword>
<evidence type="ECO:0000256" key="4">
    <source>
        <dbReference type="ARBA" id="ARBA00023125"/>
    </source>
</evidence>
<evidence type="ECO:0000256" key="6">
    <source>
        <dbReference type="ARBA" id="ARBA00023242"/>
    </source>
</evidence>
<feature type="transmembrane region" description="Helical" evidence="8">
    <location>
        <begin position="232"/>
        <end position="252"/>
    </location>
</feature>
<dbReference type="PANTHER" id="PTHR47540:SF1">
    <property type="entry name" value="ACTIVATOR OF STRESS GENES 1-RELATED"/>
    <property type="match status" value="1"/>
</dbReference>
<keyword evidence="6" id="KW-0539">Nucleus</keyword>
<evidence type="ECO:0000256" key="3">
    <source>
        <dbReference type="ARBA" id="ARBA00023015"/>
    </source>
</evidence>
<keyword evidence="2" id="KW-0862">Zinc</keyword>
<feature type="region of interest" description="Disordered" evidence="7">
    <location>
        <begin position="68"/>
        <end position="94"/>
    </location>
</feature>
<dbReference type="InterPro" id="IPR007219">
    <property type="entry name" value="XnlR_reg_dom"/>
</dbReference>
<reference evidence="10 11" key="1">
    <citation type="submission" date="2023-08" db="EMBL/GenBank/DDBJ databases">
        <title>Black Yeasts Isolated from many extreme environments.</title>
        <authorList>
            <person name="Coleine C."/>
            <person name="Stajich J.E."/>
            <person name="Selbmann L."/>
        </authorList>
    </citation>
    <scope>NUCLEOTIDE SEQUENCE [LARGE SCALE GENOMIC DNA]</scope>
    <source>
        <strain evidence="10 11">CCFEE 536</strain>
    </source>
</reference>
<comment type="subcellular location">
    <subcellularLocation>
        <location evidence="1">Nucleus</location>
    </subcellularLocation>
</comment>
<proteinExistence type="predicted"/>
<keyword evidence="11" id="KW-1185">Reference proteome</keyword>
<comment type="caution">
    <text evidence="10">The sequence shown here is derived from an EMBL/GenBank/DDBJ whole genome shotgun (WGS) entry which is preliminary data.</text>
</comment>
<accession>A0ABR0KV06</accession>
<keyword evidence="4" id="KW-0238">DNA-binding</keyword>
<evidence type="ECO:0000256" key="1">
    <source>
        <dbReference type="ARBA" id="ARBA00004123"/>
    </source>
</evidence>
<dbReference type="Pfam" id="PF04082">
    <property type="entry name" value="Fungal_trans"/>
    <property type="match status" value="1"/>
</dbReference>
<dbReference type="SMART" id="SM00906">
    <property type="entry name" value="Fungal_trans"/>
    <property type="match status" value="1"/>
</dbReference>
<dbReference type="Proteomes" id="UP001357485">
    <property type="component" value="Unassembled WGS sequence"/>
</dbReference>
<evidence type="ECO:0000256" key="2">
    <source>
        <dbReference type="ARBA" id="ARBA00022833"/>
    </source>
</evidence>
<name>A0ABR0KV06_9PEZI</name>
<feature type="domain" description="Xylanolytic transcriptional activator regulatory" evidence="9">
    <location>
        <begin position="4"/>
        <end position="77"/>
    </location>
</feature>
<dbReference type="InterPro" id="IPR051711">
    <property type="entry name" value="Stress_Response_Reg"/>
</dbReference>
<organism evidence="10 11">
    <name type="scientific">Cryomyces antarcticus</name>
    <dbReference type="NCBI Taxonomy" id="329879"/>
    <lineage>
        <taxon>Eukaryota</taxon>
        <taxon>Fungi</taxon>
        <taxon>Dikarya</taxon>
        <taxon>Ascomycota</taxon>
        <taxon>Pezizomycotina</taxon>
        <taxon>Dothideomycetes</taxon>
        <taxon>Dothideomycetes incertae sedis</taxon>
        <taxon>Cryomyces</taxon>
    </lineage>
</organism>
<evidence type="ECO:0000313" key="10">
    <source>
        <dbReference type="EMBL" id="KAK5130569.1"/>
    </source>
</evidence>
<dbReference type="CDD" id="cd12148">
    <property type="entry name" value="fungal_TF_MHR"/>
    <property type="match status" value="1"/>
</dbReference>
<protein>
    <submittedName>
        <fullName evidence="10">Gypsy retrotransposon integrase-like protein 1</fullName>
    </submittedName>
</protein>
<evidence type="ECO:0000256" key="7">
    <source>
        <dbReference type="SAM" id="MobiDB-lite"/>
    </source>
</evidence>
<evidence type="ECO:0000259" key="9">
    <source>
        <dbReference type="SMART" id="SM00906"/>
    </source>
</evidence>
<evidence type="ECO:0000313" key="11">
    <source>
        <dbReference type="Proteomes" id="UP001357485"/>
    </source>
</evidence>
<gene>
    <name evidence="10" type="primary">GIN1_2</name>
    <name evidence="10" type="ORF">LTR16_001432</name>
</gene>
<evidence type="ECO:0000256" key="8">
    <source>
        <dbReference type="SAM" id="Phobius"/>
    </source>
</evidence>